<keyword evidence="3" id="KW-1185">Reference proteome</keyword>
<comment type="caution">
    <text evidence="2">The sequence shown here is derived from an EMBL/GenBank/DDBJ whole genome shotgun (WGS) entry which is preliminary data.</text>
</comment>
<evidence type="ECO:0000313" key="2">
    <source>
        <dbReference type="EMBL" id="MFC3876270.1"/>
    </source>
</evidence>
<gene>
    <name evidence="2" type="ORF">ACFOSX_03415</name>
</gene>
<sequence>MKNTLTLLFLMTVFTCLGQASAGIEKQDYDGRIAWFAVNKHNKKVIIEYKLITDKCNGEPIETIKTKIVIPHKRQYLQHFKNGDCYGGKKLYNKCIVLSKKFID</sequence>
<feature type="chain" id="PRO_5047067193" evidence="1">
    <location>
        <begin position="23"/>
        <end position="104"/>
    </location>
</feature>
<dbReference type="RefSeq" id="WP_386097031.1">
    <property type="nucleotide sequence ID" value="NZ_JBHSAT010000004.1"/>
</dbReference>
<evidence type="ECO:0000256" key="1">
    <source>
        <dbReference type="SAM" id="SignalP"/>
    </source>
</evidence>
<organism evidence="2 3">
    <name type="scientific">Winogradskyella maritima</name>
    <dbReference type="NCBI Taxonomy" id="1517766"/>
    <lineage>
        <taxon>Bacteria</taxon>
        <taxon>Pseudomonadati</taxon>
        <taxon>Bacteroidota</taxon>
        <taxon>Flavobacteriia</taxon>
        <taxon>Flavobacteriales</taxon>
        <taxon>Flavobacteriaceae</taxon>
        <taxon>Winogradskyella</taxon>
    </lineage>
</organism>
<accession>A0ABV8AGY7</accession>
<feature type="signal peptide" evidence="1">
    <location>
        <begin position="1"/>
        <end position="22"/>
    </location>
</feature>
<dbReference type="Proteomes" id="UP001595812">
    <property type="component" value="Unassembled WGS sequence"/>
</dbReference>
<protein>
    <submittedName>
        <fullName evidence="2">Uncharacterized protein</fullName>
    </submittedName>
</protein>
<evidence type="ECO:0000313" key="3">
    <source>
        <dbReference type="Proteomes" id="UP001595812"/>
    </source>
</evidence>
<dbReference type="EMBL" id="JBHSAT010000004">
    <property type="protein sequence ID" value="MFC3876270.1"/>
    <property type="molecule type" value="Genomic_DNA"/>
</dbReference>
<proteinExistence type="predicted"/>
<reference evidence="3" key="1">
    <citation type="journal article" date="2019" name="Int. J. Syst. Evol. Microbiol.">
        <title>The Global Catalogue of Microorganisms (GCM) 10K type strain sequencing project: providing services to taxonomists for standard genome sequencing and annotation.</title>
        <authorList>
            <consortium name="The Broad Institute Genomics Platform"/>
            <consortium name="The Broad Institute Genome Sequencing Center for Infectious Disease"/>
            <person name="Wu L."/>
            <person name="Ma J."/>
        </authorList>
    </citation>
    <scope>NUCLEOTIDE SEQUENCE [LARGE SCALE GENOMIC DNA]</scope>
    <source>
        <strain evidence="3">CECT 8979</strain>
    </source>
</reference>
<keyword evidence="1" id="KW-0732">Signal</keyword>
<name>A0ABV8AGY7_9FLAO</name>